<dbReference type="EMBL" id="CM056744">
    <property type="protein sequence ID" value="KAJ8666144.1"/>
    <property type="molecule type" value="Genomic_DNA"/>
</dbReference>
<organism evidence="1 2">
    <name type="scientific">Eretmocerus hayati</name>
    <dbReference type="NCBI Taxonomy" id="131215"/>
    <lineage>
        <taxon>Eukaryota</taxon>
        <taxon>Metazoa</taxon>
        <taxon>Ecdysozoa</taxon>
        <taxon>Arthropoda</taxon>
        <taxon>Hexapoda</taxon>
        <taxon>Insecta</taxon>
        <taxon>Pterygota</taxon>
        <taxon>Neoptera</taxon>
        <taxon>Endopterygota</taxon>
        <taxon>Hymenoptera</taxon>
        <taxon>Apocrita</taxon>
        <taxon>Proctotrupomorpha</taxon>
        <taxon>Chalcidoidea</taxon>
        <taxon>Aphelinidae</taxon>
        <taxon>Aphelininae</taxon>
        <taxon>Eretmocerus</taxon>
    </lineage>
</organism>
<name>A0ACC2N4L6_9HYME</name>
<protein>
    <submittedName>
        <fullName evidence="1">Uncharacterized protein</fullName>
    </submittedName>
</protein>
<evidence type="ECO:0000313" key="2">
    <source>
        <dbReference type="Proteomes" id="UP001239111"/>
    </source>
</evidence>
<evidence type="ECO:0000313" key="1">
    <source>
        <dbReference type="EMBL" id="KAJ8666144.1"/>
    </source>
</evidence>
<accession>A0ACC2N4L6</accession>
<proteinExistence type="predicted"/>
<gene>
    <name evidence="1" type="ORF">QAD02_007806</name>
</gene>
<comment type="caution">
    <text evidence="1">The sequence shown here is derived from an EMBL/GenBank/DDBJ whole genome shotgun (WGS) entry which is preliminary data.</text>
</comment>
<sequence length="393" mass="44553">MSRRINRLPGCSNELPPAIHMATQEAIENSLPTESRNYYRKVHSEFEDWKITKNVMVTNETVLLAYFNELSKTLAPPTLWSKYSILKTMIMKEENLDLGEYEKLKRYLRERNVGFQPKKSSVFTRNELNTFFIQAPDHKYLGAKAAAGMAISGACRRVEIKNMKVADVVDNGDFLTITVKETKTHVNRTFTINNPLRETILDYMSLRPTDTAHDYLFVNYQNGKCTRQAMGINKIGKIPEEIASWLNLDNPETYTGHSFRRTSATWLIDGGGSLEDLKRHGTWKSSTVAEGYIADSIQRKRKMNDTITNGLFDDGTLCVDPLATKIKRRITAYRETRSQPSSSTSSSSQSSRSSTNKPTTSISWSDSSNRRLQESNSKRGPSVNISLNDCCLQ</sequence>
<reference evidence="1" key="1">
    <citation type="submission" date="2023-04" db="EMBL/GenBank/DDBJ databases">
        <title>A chromosome-level genome assembly of the parasitoid wasp Eretmocerus hayati.</title>
        <authorList>
            <person name="Zhong Y."/>
            <person name="Liu S."/>
            <person name="Liu Y."/>
        </authorList>
    </citation>
    <scope>NUCLEOTIDE SEQUENCE</scope>
    <source>
        <strain evidence="1">ZJU_SS_LIU_2023</strain>
    </source>
</reference>
<keyword evidence="2" id="KW-1185">Reference proteome</keyword>
<dbReference type="Proteomes" id="UP001239111">
    <property type="component" value="Chromosome 4"/>
</dbReference>